<protein>
    <recommendedName>
        <fullName evidence="6">RNA polymerase sigma factor</fullName>
    </recommendedName>
</protein>
<evidence type="ECO:0000256" key="6">
    <source>
        <dbReference type="RuleBase" id="RU000716"/>
    </source>
</evidence>
<dbReference type="RefSeq" id="WP_109887221.1">
    <property type="nucleotide sequence ID" value="NZ_CP029550.1"/>
</dbReference>
<organism evidence="9 10">
    <name type="scientific">Methylobacterium durans</name>
    <dbReference type="NCBI Taxonomy" id="2202825"/>
    <lineage>
        <taxon>Bacteria</taxon>
        <taxon>Pseudomonadati</taxon>
        <taxon>Pseudomonadota</taxon>
        <taxon>Alphaproteobacteria</taxon>
        <taxon>Hyphomicrobiales</taxon>
        <taxon>Methylobacteriaceae</taxon>
        <taxon>Methylobacterium</taxon>
    </lineage>
</organism>
<keyword evidence="2 6" id="KW-0805">Transcription regulation</keyword>
<dbReference type="GO" id="GO:0003677">
    <property type="term" value="F:DNA binding"/>
    <property type="evidence" value="ECO:0007669"/>
    <property type="project" value="UniProtKB-KW"/>
</dbReference>
<feature type="domain" description="RNA polymerase sigma-70 region 2" evidence="7">
    <location>
        <begin position="33"/>
        <end position="97"/>
    </location>
</feature>
<dbReference type="GO" id="GO:0016987">
    <property type="term" value="F:sigma factor activity"/>
    <property type="evidence" value="ECO:0007669"/>
    <property type="project" value="UniProtKB-KW"/>
</dbReference>
<dbReference type="KEGG" id="mets:DK389_02125"/>
<dbReference type="SUPFAM" id="SSF88659">
    <property type="entry name" value="Sigma3 and sigma4 domains of RNA polymerase sigma factors"/>
    <property type="match status" value="1"/>
</dbReference>
<dbReference type="Pfam" id="PF04542">
    <property type="entry name" value="Sigma70_r2"/>
    <property type="match status" value="1"/>
</dbReference>
<dbReference type="NCBIfam" id="NF008888">
    <property type="entry name" value="PRK11922.1"/>
    <property type="match status" value="1"/>
</dbReference>
<evidence type="ECO:0000256" key="4">
    <source>
        <dbReference type="ARBA" id="ARBA00023125"/>
    </source>
</evidence>
<evidence type="ECO:0000256" key="5">
    <source>
        <dbReference type="ARBA" id="ARBA00023163"/>
    </source>
</evidence>
<dbReference type="Proteomes" id="UP000245926">
    <property type="component" value="Chromosome"/>
</dbReference>
<dbReference type="InterPro" id="IPR036388">
    <property type="entry name" value="WH-like_DNA-bd_sf"/>
</dbReference>
<comment type="similarity">
    <text evidence="1 6">Belongs to the sigma-70 factor family. ECF subfamily.</text>
</comment>
<accession>A0A2U8W1L4</accession>
<dbReference type="OrthoDB" id="9780326at2"/>
<name>A0A2U8W1L4_9HYPH</name>
<keyword evidence="10" id="KW-1185">Reference proteome</keyword>
<dbReference type="PANTHER" id="PTHR43133">
    <property type="entry name" value="RNA POLYMERASE ECF-TYPE SIGMA FACTO"/>
    <property type="match status" value="1"/>
</dbReference>
<dbReference type="SUPFAM" id="SSF88946">
    <property type="entry name" value="Sigma2 domain of RNA polymerase sigma factors"/>
    <property type="match status" value="1"/>
</dbReference>
<keyword evidence="4 6" id="KW-0238">DNA-binding</keyword>
<dbReference type="CDD" id="cd06171">
    <property type="entry name" value="Sigma70_r4"/>
    <property type="match status" value="1"/>
</dbReference>
<feature type="domain" description="RNA polymerase sigma factor 70 region 4 type 2" evidence="8">
    <location>
        <begin position="138"/>
        <end position="189"/>
    </location>
</feature>
<dbReference type="InterPro" id="IPR007627">
    <property type="entry name" value="RNA_pol_sigma70_r2"/>
</dbReference>
<dbReference type="InterPro" id="IPR013325">
    <property type="entry name" value="RNA_pol_sigma_r2"/>
</dbReference>
<dbReference type="Pfam" id="PF08281">
    <property type="entry name" value="Sigma70_r4_2"/>
    <property type="match status" value="1"/>
</dbReference>
<dbReference type="Gene3D" id="1.10.1740.10">
    <property type="match status" value="1"/>
</dbReference>
<proteinExistence type="inferred from homology"/>
<dbReference type="GO" id="GO:0006352">
    <property type="term" value="P:DNA-templated transcription initiation"/>
    <property type="evidence" value="ECO:0007669"/>
    <property type="project" value="InterPro"/>
</dbReference>
<evidence type="ECO:0000256" key="3">
    <source>
        <dbReference type="ARBA" id="ARBA00023082"/>
    </source>
</evidence>
<evidence type="ECO:0000259" key="7">
    <source>
        <dbReference type="Pfam" id="PF04542"/>
    </source>
</evidence>
<dbReference type="AlphaFoldDB" id="A0A2U8W1L4"/>
<dbReference type="PROSITE" id="PS01063">
    <property type="entry name" value="SIGMA70_ECF"/>
    <property type="match status" value="1"/>
</dbReference>
<evidence type="ECO:0000313" key="9">
    <source>
        <dbReference type="EMBL" id="AWN39548.1"/>
    </source>
</evidence>
<evidence type="ECO:0000313" key="10">
    <source>
        <dbReference type="Proteomes" id="UP000245926"/>
    </source>
</evidence>
<evidence type="ECO:0000259" key="8">
    <source>
        <dbReference type="Pfam" id="PF08281"/>
    </source>
</evidence>
<keyword evidence="5 6" id="KW-0804">Transcription</keyword>
<dbReference type="Gene3D" id="1.10.10.10">
    <property type="entry name" value="Winged helix-like DNA-binding domain superfamily/Winged helix DNA-binding domain"/>
    <property type="match status" value="1"/>
</dbReference>
<gene>
    <name evidence="9" type="ORF">DK389_02125</name>
</gene>
<evidence type="ECO:0000256" key="1">
    <source>
        <dbReference type="ARBA" id="ARBA00010641"/>
    </source>
</evidence>
<dbReference type="PANTHER" id="PTHR43133:SF51">
    <property type="entry name" value="RNA POLYMERASE SIGMA FACTOR"/>
    <property type="match status" value="1"/>
</dbReference>
<sequence>MTERTHHQPPADEIELLEQARCHDPSAIRLILQQHNRRLYRIARSIVRNDSEAEDVLQEAYVRAFTRLNTFRGEARFSTWLTRIVINEALGRLRHQRSSLGLSSSPAHRTSAEIIPFPHPSVPLDPEALMAQHQIRALLEQAIDRLPDGFRSVLIARLVEGLSTEETAELLGLRLETVKTRLHRARQLLRRDLEEQIGPVLTDAFPFAGSRCRRLTDAVLERLGLA</sequence>
<dbReference type="NCBIfam" id="TIGR02937">
    <property type="entry name" value="sigma70-ECF"/>
    <property type="match status" value="1"/>
</dbReference>
<dbReference type="InterPro" id="IPR013249">
    <property type="entry name" value="RNA_pol_sigma70_r4_t2"/>
</dbReference>
<dbReference type="InterPro" id="IPR014284">
    <property type="entry name" value="RNA_pol_sigma-70_dom"/>
</dbReference>
<dbReference type="InterPro" id="IPR039425">
    <property type="entry name" value="RNA_pol_sigma-70-like"/>
</dbReference>
<keyword evidence="3 6" id="KW-0731">Sigma factor</keyword>
<reference evidence="10" key="1">
    <citation type="submission" date="2018-05" db="EMBL/GenBank/DDBJ databases">
        <title>Complete Genome Sequence of Methylobacterium sp. 17SD2-17.</title>
        <authorList>
            <person name="Srinivasan S."/>
        </authorList>
    </citation>
    <scope>NUCLEOTIDE SEQUENCE [LARGE SCALE GENOMIC DNA]</scope>
    <source>
        <strain evidence="10">17SD2-17</strain>
    </source>
</reference>
<evidence type="ECO:0000256" key="2">
    <source>
        <dbReference type="ARBA" id="ARBA00023015"/>
    </source>
</evidence>
<dbReference type="EMBL" id="CP029550">
    <property type="protein sequence ID" value="AWN39548.1"/>
    <property type="molecule type" value="Genomic_DNA"/>
</dbReference>
<dbReference type="InterPro" id="IPR013324">
    <property type="entry name" value="RNA_pol_sigma_r3/r4-like"/>
</dbReference>
<dbReference type="InterPro" id="IPR000838">
    <property type="entry name" value="RNA_pol_sigma70_ECF_CS"/>
</dbReference>